<dbReference type="SMART" id="SM00320">
    <property type="entry name" value="WD40"/>
    <property type="match status" value="7"/>
</dbReference>
<dbReference type="PROSITE" id="PS50082">
    <property type="entry name" value="WD_REPEATS_2"/>
    <property type="match status" value="4"/>
</dbReference>
<evidence type="ECO:0000256" key="1">
    <source>
        <dbReference type="ARBA" id="ARBA00004123"/>
    </source>
</evidence>
<organism evidence="9 10">
    <name type="scientific">Actinomortierella ambigua</name>
    <dbReference type="NCBI Taxonomy" id="1343610"/>
    <lineage>
        <taxon>Eukaryota</taxon>
        <taxon>Fungi</taxon>
        <taxon>Fungi incertae sedis</taxon>
        <taxon>Mucoromycota</taxon>
        <taxon>Mortierellomycotina</taxon>
        <taxon>Mortierellomycetes</taxon>
        <taxon>Mortierellales</taxon>
        <taxon>Mortierellaceae</taxon>
        <taxon>Actinomortierella</taxon>
    </lineage>
</organism>
<evidence type="ECO:0000256" key="5">
    <source>
        <dbReference type="ARBA" id="ARBA00023242"/>
    </source>
</evidence>
<dbReference type="InterPro" id="IPR001680">
    <property type="entry name" value="WD40_rpt"/>
</dbReference>
<sequence>MDLDLPQLKQEEVLSLIVSQLAEYGFNETTLAPSSRLSELLYTARYESEELEPTDLSKTENTGSMGNDDDDDGDETGSGFTRLNMETDPKPAGRSAPAFNPIYSTTHKDAVTCTAFSKDGRYCATGSADTSLKVLDVFKMKLPNDDVHPVIRTLYDHTSPVVDLDFHPNGLVLAAASDTAVKLYDLSKPNVKRSFRYLQDTHTINAVSFHPSGDFLLVATEAETIKIYDVKTLQCFSPKTFQQPPLPPGGAASVDSHVNIGPHRGGVNDIQYGHSGSVFLTASKDGTIKIWDAVAGRVTRTIENAHGGQSVTTVQLSKSGRYILSGGLDSNRHLWDIGSGKLIHSFQGAAQQTERQSTCFNWNEDLVFSTDEVNQSIVLWDTRTAALLKRIPVEGGPAAKIRSLTASPSENGFVTGSQDFRVRYWTTPAVMDKFRSNLHS</sequence>
<evidence type="ECO:0000256" key="4">
    <source>
        <dbReference type="ARBA" id="ARBA00022737"/>
    </source>
</evidence>
<dbReference type="Gene3D" id="2.130.10.10">
    <property type="entry name" value="YVTN repeat-like/Quinoprotein amine dehydrogenase"/>
    <property type="match status" value="2"/>
</dbReference>
<dbReference type="OrthoDB" id="538223at2759"/>
<dbReference type="GO" id="GO:0003723">
    <property type="term" value="F:RNA binding"/>
    <property type="evidence" value="ECO:0007669"/>
    <property type="project" value="TreeGrafter"/>
</dbReference>
<proteinExistence type="predicted"/>
<keyword evidence="5" id="KW-0539">Nucleus</keyword>
<dbReference type="PROSITE" id="PS50294">
    <property type="entry name" value="WD_REPEATS_REGION"/>
    <property type="match status" value="1"/>
</dbReference>
<feature type="repeat" description="WD" evidence="7">
    <location>
        <begin position="104"/>
        <end position="137"/>
    </location>
</feature>
<feature type="repeat" description="WD" evidence="7">
    <location>
        <begin position="260"/>
        <end position="301"/>
    </location>
</feature>
<evidence type="ECO:0000313" key="10">
    <source>
        <dbReference type="Proteomes" id="UP000807716"/>
    </source>
</evidence>
<dbReference type="GO" id="GO:0031124">
    <property type="term" value="P:mRNA 3'-end processing"/>
    <property type="evidence" value="ECO:0007669"/>
    <property type="project" value="InterPro"/>
</dbReference>
<feature type="region of interest" description="Disordered" evidence="8">
    <location>
        <begin position="48"/>
        <end position="101"/>
    </location>
</feature>
<evidence type="ECO:0000313" key="9">
    <source>
        <dbReference type="EMBL" id="KAG0254779.1"/>
    </source>
</evidence>
<dbReference type="PANTHER" id="PTHR44133:SF2">
    <property type="entry name" value="CLEAVAGE STIMULATION FACTOR SUBUNIT 1"/>
    <property type="match status" value="1"/>
</dbReference>
<dbReference type="InterPro" id="IPR044633">
    <property type="entry name" value="CstF1-like"/>
</dbReference>
<dbReference type="SUPFAM" id="SSF50978">
    <property type="entry name" value="WD40 repeat-like"/>
    <property type="match status" value="1"/>
</dbReference>
<reference evidence="9" key="1">
    <citation type="journal article" date="2020" name="Fungal Divers.">
        <title>Resolving the Mortierellaceae phylogeny through synthesis of multi-gene phylogenetics and phylogenomics.</title>
        <authorList>
            <person name="Vandepol N."/>
            <person name="Liber J."/>
            <person name="Desiro A."/>
            <person name="Na H."/>
            <person name="Kennedy M."/>
            <person name="Barry K."/>
            <person name="Grigoriev I.V."/>
            <person name="Miller A.N."/>
            <person name="O'Donnell K."/>
            <person name="Stajich J.E."/>
            <person name="Bonito G."/>
        </authorList>
    </citation>
    <scope>NUCLEOTIDE SEQUENCE</scope>
    <source>
        <strain evidence="9">BC1065</strain>
    </source>
</reference>
<dbReference type="EMBL" id="JAAAJB010000497">
    <property type="protein sequence ID" value="KAG0254779.1"/>
    <property type="molecule type" value="Genomic_DNA"/>
</dbReference>
<evidence type="ECO:0000256" key="8">
    <source>
        <dbReference type="SAM" id="MobiDB-lite"/>
    </source>
</evidence>
<evidence type="ECO:0000256" key="6">
    <source>
        <dbReference type="ARBA" id="ARBA00029851"/>
    </source>
</evidence>
<comment type="caution">
    <text evidence="9">The sequence shown here is derived from an EMBL/GenBank/DDBJ whole genome shotgun (WGS) entry which is preliminary data.</text>
</comment>
<keyword evidence="10" id="KW-1185">Reference proteome</keyword>
<dbReference type="Proteomes" id="UP000807716">
    <property type="component" value="Unassembled WGS sequence"/>
</dbReference>
<dbReference type="InterPro" id="IPR036322">
    <property type="entry name" value="WD40_repeat_dom_sf"/>
</dbReference>
<feature type="repeat" description="WD" evidence="7">
    <location>
        <begin position="154"/>
        <end position="194"/>
    </location>
</feature>
<dbReference type="InterPro" id="IPR020472">
    <property type="entry name" value="WD40_PAC1"/>
</dbReference>
<keyword evidence="2 7" id="KW-0853">WD repeat</keyword>
<keyword evidence="4" id="KW-0677">Repeat</keyword>
<feature type="repeat" description="WD" evidence="7">
    <location>
        <begin position="311"/>
        <end position="345"/>
    </location>
</feature>
<dbReference type="PRINTS" id="PR00320">
    <property type="entry name" value="GPROTEINBRPT"/>
</dbReference>
<protein>
    <recommendedName>
        <fullName evidence="6">Cleavage stimulation factor 50 kDa subunit</fullName>
    </recommendedName>
</protein>
<comment type="subcellular location">
    <subcellularLocation>
        <location evidence="1">Nucleus</location>
    </subcellularLocation>
</comment>
<accession>A0A9P6U078</accession>
<keyword evidence="3" id="KW-0507">mRNA processing</keyword>
<dbReference type="CDD" id="cd00200">
    <property type="entry name" value="WD40"/>
    <property type="match status" value="1"/>
</dbReference>
<dbReference type="Pfam" id="PF00400">
    <property type="entry name" value="WD40"/>
    <property type="match status" value="6"/>
</dbReference>
<dbReference type="GO" id="GO:0005848">
    <property type="term" value="C:mRNA cleavage stimulating factor complex"/>
    <property type="evidence" value="ECO:0007669"/>
    <property type="project" value="InterPro"/>
</dbReference>
<evidence type="ECO:0000256" key="3">
    <source>
        <dbReference type="ARBA" id="ARBA00022664"/>
    </source>
</evidence>
<name>A0A9P6U078_9FUNG</name>
<dbReference type="PANTHER" id="PTHR44133">
    <property type="entry name" value="CLEAVAGE STIMULATION FACTOR SUBUNIT 1"/>
    <property type="match status" value="1"/>
</dbReference>
<gene>
    <name evidence="9" type="ORF">DFQ27_006624</name>
</gene>
<dbReference type="AlphaFoldDB" id="A0A9P6U078"/>
<dbReference type="InterPro" id="IPR015943">
    <property type="entry name" value="WD40/YVTN_repeat-like_dom_sf"/>
</dbReference>
<evidence type="ECO:0000256" key="7">
    <source>
        <dbReference type="PROSITE-ProRule" id="PRU00221"/>
    </source>
</evidence>
<evidence type="ECO:0000256" key="2">
    <source>
        <dbReference type="ARBA" id="ARBA00022574"/>
    </source>
</evidence>